<evidence type="ECO:0000256" key="1">
    <source>
        <dbReference type="SAM" id="MobiDB-lite"/>
    </source>
</evidence>
<dbReference type="Pfam" id="PF10009">
    <property type="entry name" value="DUF2252"/>
    <property type="match status" value="1"/>
</dbReference>
<comment type="caution">
    <text evidence="2">The sequence shown here is derived from an EMBL/GenBank/DDBJ whole genome shotgun (WGS) entry which is preliminary data.</text>
</comment>
<evidence type="ECO:0000313" key="2">
    <source>
        <dbReference type="EMBL" id="PWV81460.1"/>
    </source>
</evidence>
<proteinExistence type="predicted"/>
<dbReference type="RefSeq" id="WP_110035965.1">
    <property type="nucleotide sequence ID" value="NZ_QGTL01000001.1"/>
</dbReference>
<dbReference type="PANTHER" id="PTHR39441">
    <property type="entry name" value="DUF2252 DOMAIN-CONTAINING PROTEIN"/>
    <property type="match status" value="1"/>
</dbReference>
<dbReference type="EMBL" id="QGTL01000001">
    <property type="protein sequence ID" value="PWV81460.1"/>
    <property type="molecule type" value="Genomic_DNA"/>
</dbReference>
<dbReference type="AlphaFoldDB" id="A0A317P1Q9"/>
<gene>
    <name evidence="2" type="ORF">DFR69_101803</name>
</gene>
<name>A0A317P1Q9_9NOCA</name>
<keyword evidence="3" id="KW-1185">Reference proteome</keyword>
<organism evidence="2 3">
    <name type="scientific">Nocardia neocaledoniensis</name>
    <dbReference type="NCBI Taxonomy" id="236511"/>
    <lineage>
        <taxon>Bacteria</taxon>
        <taxon>Bacillati</taxon>
        <taxon>Actinomycetota</taxon>
        <taxon>Actinomycetes</taxon>
        <taxon>Mycobacteriales</taxon>
        <taxon>Nocardiaceae</taxon>
        <taxon>Nocardia</taxon>
    </lineage>
</organism>
<dbReference type="PANTHER" id="PTHR39441:SF1">
    <property type="entry name" value="DUF2252 DOMAIN-CONTAINING PROTEIN"/>
    <property type="match status" value="1"/>
</dbReference>
<accession>A0A317P1Q9</accession>
<protein>
    <submittedName>
        <fullName evidence="2">Uncharacterized protein (DUF2252 family)</fullName>
    </submittedName>
</protein>
<feature type="region of interest" description="Disordered" evidence="1">
    <location>
        <begin position="1"/>
        <end position="37"/>
    </location>
</feature>
<dbReference type="InterPro" id="IPR018721">
    <property type="entry name" value="DUF2252"/>
</dbReference>
<evidence type="ECO:0000313" key="3">
    <source>
        <dbReference type="Proteomes" id="UP000246410"/>
    </source>
</evidence>
<dbReference type="Proteomes" id="UP000246410">
    <property type="component" value="Unassembled WGS sequence"/>
</dbReference>
<reference evidence="2 3" key="1">
    <citation type="submission" date="2018-05" db="EMBL/GenBank/DDBJ databases">
        <title>Genomic Encyclopedia of Type Strains, Phase IV (KMG-IV): sequencing the most valuable type-strain genomes for metagenomic binning, comparative biology and taxonomic classification.</title>
        <authorList>
            <person name="Goeker M."/>
        </authorList>
    </citation>
    <scope>NUCLEOTIDE SEQUENCE [LARGE SCALE GENOMIC DNA]</scope>
    <source>
        <strain evidence="2 3">DSM 44717</strain>
    </source>
</reference>
<sequence>MTNRTVADFAGEAAEQGKAARKRVSRSRLGEWGAGPDREDPVAILERQAATRVPELVPIRYARMRQSPFTFLRGAPAIMAADLAQGPNTGLTVQLCGDAHLSNFGLYASPERRLIFDVNDFDETLPGPFEWDVKRLAASVAVAARDNGCDDERARTAVEAAARGYRETMRQLAETDSLTVWYELVDVDDVAELVQKTKARKKFDRTVTSARNKTSLQALNKLTEPDAEGVPRIKNQPPLLVPIELATEKEVNDVFGDYRRSLPDERRALIDRYRLVDQAMKVVGVGSVGTRCFIVLLMDKESGSPLFLQVKEAETSVLAPHLKPSKYHHQGHRVVVGQRLMQSASDVFLGWATGPAGRFFYWRQLRDMKGSADVAGMTHGELAQYAALCGSVLARAHARSGDRVAIAAYLGGGDGFDRAMGEFGLAYGDQTVTDRLSLLAAIDSGRITAAQHAY</sequence>